<protein>
    <submittedName>
        <fullName evidence="5">Aldehyde dehydrogenase</fullName>
    </submittedName>
</protein>
<evidence type="ECO:0000256" key="1">
    <source>
        <dbReference type="ARBA" id="ARBA00023002"/>
    </source>
</evidence>
<sequence length="518" mass="54050">MSTPSALTDYCNFIAGEFRVARSKEWLESVDPATGRVWARVPASDATDIDDAVTAARNAFPDWRATPPLRRAALLRRWADAVLARSGELAAVESRDNGRVLKETQGGDVPGGAMNIQYCASLADKITGDTIHLGRVPGTSSGGADGSGGSVNFTLYEPYGVAGIIIPWNAPLAMFFAKVSGALAAGNTVVVKPAEHACCSILAACELFTDLSLPPGLVNVVSGTGPTAGEALVDHPGVAKLDFTGSTATGRRVTQRASANLKDVSLELGGKSPNIVFDDADVDAAVAGVAGGIYTGGAGQSCVAGSRVLIQDTVFEEFTDRLRAHAASIRLGDPRDPATDMGPIAFAGQYEKVRGYLELGPREGATVVFGGRSGADALRAAASPDTDVDRSLAGGYWVEPTLLSTTDNGLRVCQEEIFGPVAVAIPFATEDEAYAIANDTDYGLAAGAWTRDLDRAHRAIASLQAGTVWINTYRRLHWAVPFGGHKQSGNSPANGVRGLGEWLTLKAAWVELGPGGPR</sequence>
<dbReference type="Gene3D" id="3.40.605.10">
    <property type="entry name" value="Aldehyde Dehydrogenase, Chain A, domain 1"/>
    <property type="match status" value="1"/>
</dbReference>
<dbReference type="Proteomes" id="UP001501585">
    <property type="component" value="Unassembled WGS sequence"/>
</dbReference>
<gene>
    <name evidence="5" type="ORF">GCM10009799_49510</name>
</gene>
<dbReference type="RefSeq" id="WP_344101003.1">
    <property type="nucleotide sequence ID" value="NZ_BAAAPC010000030.1"/>
</dbReference>
<keyword evidence="1 3" id="KW-0560">Oxidoreductase</keyword>
<feature type="domain" description="Aldehyde dehydrogenase" evidence="4">
    <location>
        <begin position="23"/>
        <end position="507"/>
    </location>
</feature>
<evidence type="ECO:0000259" key="4">
    <source>
        <dbReference type="Pfam" id="PF00171"/>
    </source>
</evidence>
<evidence type="ECO:0000256" key="2">
    <source>
        <dbReference type="PROSITE-ProRule" id="PRU10007"/>
    </source>
</evidence>
<keyword evidence="6" id="KW-1185">Reference proteome</keyword>
<dbReference type="SUPFAM" id="SSF53720">
    <property type="entry name" value="ALDH-like"/>
    <property type="match status" value="1"/>
</dbReference>
<dbReference type="InterPro" id="IPR016161">
    <property type="entry name" value="Ald_DH/histidinol_DH"/>
</dbReference>
<evidence type="ECO:0000313" key="5">
    <source>
        <dbReference type="EMBL" id="GAA2015412.1"/>
    </source>
</evidence>
<comment type="similarity">
    <text evidence="3">Belongs to the aldehyde dehydrogenase family.</text>
</comment>
<dbReference type="Pfam" id="PF00171">
    <property type="entry name" value="Aldedh"/>
    <property type="match status" value="1"/>
</dbReference>
<dbReference type="InterPro" id="IPR016162">
    <property type="entry name" value="Ald_DH_N"/>
</dbReference>
<feature type="active site" evidence="2">
    <location>
        <position position="267"/>
    </location>
</feature>
<evidence type="ECO:0000256" key="3">
    <source>
        <dbReference type="RuleBase" id="RU003345"/>
    </source>
</evidence>
<dbReference type="InterPro" id="IPR016163">
    <property type="entry name" value="Ald_DH_C"/>
</dbReference>
<dbReference type="InterPro" id="IPR015590">
    <property type="entry name" value="Aldehyde_DH_dom"/>
</dbReference>
<dbReference type="PROSITE" id="PS00687">
    <property type="entry name" value="ALDEHYDE_DEHYDR_GLU"/>
    <property type="match status" value="1"/>
</dbReference>
<dbReference type="InterPro" id="IPR029510">
    <property type="entry name" value="Ald_DH_CS_GLU"/>
</dbReference>
<name>A0ABP5F2V8_9ACTN</name>
<reference evidence="6" key="1">
    <citation type="journal article" date="2019" name="Int. J. Syst. Evol. Microbiol.">
        <title>The Global Catalogue of Microorganisms (GCM) 10K type strain sequencing project: providing services to taxonomists for standard genome sequencing and annotation.</title>
        <authorList>
            <consortium name="The Broad Institute Genomics Platform"/>
            <consortium name="The Broad Institute Genome Sequencing Center for Infectious Disease"/>
            <person name="Wu L."/>
            <person name="Ma J."/>
        </authorList>
    </citation>
    <scope>NUCLEOTIDE SEQUENCE [LARGE SCALE GENOMIC DNA]</scope>
    <source>
        <strain evidence="6">JCM 15313</strain>
    </source>
</reference>
<comment type="caution">
    <text evidence="5">The sequence shown here is derived from an EMBL/GenBank/DDBJ whole genome shotgun (WGS) entry which is preliminary data.</text>
</comment>
<organism evidence="5 6">
    <name type="scientific">Nocardiopsis rhodophaea</name>
    <dbReference type="NCBI Taxonomy" id="280238"/>
    <lineage>
        <taxon>Bacteria</taxon>
        <taxon>Bacillati</taxon>
        <taxon>Actinomycetota</taxon>
        <taxon>Actinomycetes</taxon>
        <taxon>Streptosporangiales</taxon>
        <taxon>Nocardiopsidaceae</taxon>
        <taxon>Nocardiopsis</taxon>
    </lineage>
</organism>
<dbReference type="PANTHER" id="PTHR11699">
    <property type="entry name" value="ALDEHYDE DEHYDROGENASE-RELATED"/>
    <property type="match status" value="1"/>
</dbReference>
<accession>A0ABP5F2V8</accession>
<dbReference type="EMBL" id="BAAAPC010000030">
    <property type="protein sequence ID" value="GAA2015412.1"/>
    <property type="molecule type" value="Genomic_DNA"/>
</dbReference>
<dbReference type="Gene3D" id="3.40.309.10">
    <property type="entry name" value="Aldehyde Dehydrogenase, Chain A, domain 2"/>
    <property type="match status" value="1"/>
</dbReference>
<proteinExistence type="inferred from homology"/>
<evidence type="ECO:0000313" key="6">
    <source>
        <dbReference type="Proteomes" id="UP001501585"/>
    </source>
</evidence>